<proteinExistence type="predicted"/>
<feature type="region of interest" description="Disordered" evidence="1">
    <location>
        <begin position="1"/>
        <end position="37"/>
    </location>
</feature>
<sequence>MEMEDDIAPAAIDKGCAKESSTKVNVPTDNPKEQFSPEIPVANEQSRLTESLIDAEDEKDSSFFDDVSPERVLSHRAGTGDIEHESGRLSPGDLNNCNLQNLEDNKSQDASMLFPNYGSPFRLIQDYASDESDEDVKEHNFEDLSQQNSTPAATTGTSRLLPEKQPELCSDISDQNLVAVGIESQCVKDSSWFSPSTPKETGILSVNVVSSTGFGLFDVKVQEFVPDVSHNLDRRSKDRSETSGPSCGYDVLESKKPEADQSTGKLVSKSSEKRWKACPDVDEFGRLVRESLSESDSDLVSKERQEQVSAIMSH</sequence>
<dbReference type="AlphaFoldDB" id="A0A835RI02"/>
<feature type="compositionally biased region" description="Polar residues" evidence="1">
    <location>
        <begin position="143"/>
        <end position="158"/>
    </location>
</feature>
<evidence type="ECO:0000313" key="2">
    <source>
        <dbReference type="EMBL" id="KAG0490828.1"/>
    </source>
</evidence>
<gene>
    <name evidence="2" type="ORF">HPP92_007691</name>
</gene>
<reference evidence="2 3" key="1">
    <citation type="journal article" date="2020" name="Nat. Food">
        <title>A phased Vanilla planifolia genome enables genetic improvement of flavour and production.</title>
        <authorList>
            <person name="Hasing T."/>
            <person name="Tang H."/>
            <person name="Brym M."/>
            <person name="Khazi F."/>
            <person name="Huang T."/>
            <person name="Chambers A.H."/>
        </authorList>
    </citation>
    <scope>NUCLEOTIDE SEQUENCE [LARGE SCALE GENOMIC DNA]</scope>
    <source>
        <tissue evidence="2">Leaf</tissue>
    </source>
</reference>
<feature type="compositionally biased region" description="Polar residues" evidence="1">
    <location>
        <begin position="260"/>
        <end position="269"/>
    </location>
</feature>
<protein>
    <submittedName>
        <fullName evidence="2">Uncharacterized protein</fullName>
    </submittedName>
</protein>
<accession>A0A835RI02</accession>
<organism evidence="2 3">
    <name type="scientific">Vanilla planifolia</name>
    <name type="common">Vanilla</name>
    <dbReference type="NCBI Taxonomy" id="51239"/>
    <lineage>
        <taxon>Eukaryota</taxon>
        <taxon>Viridiplantae</taxon>
        <taxon>Streptophyta</taxon>
        <taxon>Embryophyta</taxon>
        <taxon>Tracheophyta</taxon>
        <taxon>Spermatophyta</taxon>
        <taxon>Magnoliopsida</taxon>
        <taxon>Liliopsida</taxon>
        <taxon>Asparagales</taxon>
        <taxon>Orchidaceae</taxon>
        <taxon>Vanilloideae</taxon>
        <taxon>Vanilleae</taxon>
        <taxon>Vanilla</taxon>
    </lineage>
</organism>
<dbReference type="Proteomes" id="UP000639772">
    <property type="component" value="Chromosome 3"/>
</dbReference>
<feature type="region of interest" description="Disordered" evidence="1">
    <location>
        <begin position="232"/>
        <end position="274"/>
    </location>
</feature>
<feature type="compositionally biased region" description="Basic and acidic residues" evidence="1">
    <location>
        <begin position="232"/>
        <end position="241"/>
    </location>
</feature>
<evidence type="ECO:0000313" key="3">
    <source>
        <dbReference type="Proteomes" id="UP000639772"/>
    </source>
</evidence>
<name>A0A835RI02_VANPL</name>
<comment type="caution">
    <text evidence="2">The sequence shown here is derived from an EMBL/GenBank/DDBJ whole genome shotgun (WGS) entry which is preliminary data.</text>
</comment>
<evidence type="ECO:0000256" key="1">
    <source>
        <dbReference type="SAM" id="MobiDB-lite"/>
    </source>
</evidence>
<dbReference type="EMBL" id="JADCNM010000003">
    <property type="protein sequence ID" value="KAG0490828.1"/>
    <property type="molecule type" value="Genomic_DNA"/>
</dbReference>
<feature type="region of interest" description="Disordered" evidence="1">
    <location>
        <begin position="129"/>
        <end position="163"/>
    </location>
</feature>
<feature type="region of interest" description="Disordered" evidence="1">
    <location>
        <begin position="293"/>
        <end position="314"/>
    </location>
</feature>